<keyword evidence="5" id="KW-1185">Reference proteome</keyword>
<evidence type="ECO:0000256" key="1">
    <source>
        <dbReference type="ARBA" id="ARBA00022801"/>
    </source>
</evidence>
<evidence type="ECO:0000313" key="5">
    <source>
        <dbReference type="Proteomes" id="UP000308054"/>
    </source>
</evidence>
<evidence type="ECO:0000313" key="4">
    <source>
        <dbReference type="EMBL" id="TGY89858.1"/>
    </source>
</evidence>
<protein>
    <recommendedName>
        <fullName evidence="3">Peptidase A2 domain-containing protein</fullName>
    </recommendedName>
</protein>
<evidence type="ECO:0000259" key="3">
    <source>
        <dbReference type="PROSITE" id="PS50175"/>
    </source>
</evidence>
<dbReference type="EMBL" id="SRXW01000001">
    <property type="protein sequence ID" value="TGY89858.1"/>
    <property type="molecule type" value="Genomic_DNA"/>
</dbReference>
<dbReference type="OrthoDB" id="7547925at2"/>
<reference evidence="4 5" key="1">
    <citation type="journal article" date="2017" name="Int. J. Syst. Evol. Microbiol.">
        <title>Marinicauda algicola sp. nov., isolated from a marine red alga Rhodosorus marinus.</title>
        <authorList>
            <person name="Jeong S.E."/>
            <person name="Jeon S.H."/>
            <person name="Chun B.H."/>
            <person name="Kim D.W."/>
            <person name="Jeon C.O."/>
        </authorList>
    </citation>
    <scope>NUCLEOTIDE SEQUENCE [LARGE SCALE GENOMIC DNA]</scope>
    <source>
        <strain evidence="4 5">JCM 31718</strain>
    </source>
</reference>
<dbReference type="GO" id="GO:0006508">
    <property type="term" value="P:proteolysis"/>
    <property type="evidence" value="ECO:0007669"/>
    <property type="project" value="InterPro"/>
</dbReference>
<evidence type="ECO:0000256" key="2">
    <source>
        <dbReference type="SAM" id="SignalP"/>
    </source>
</evidence>
<dbReference type="Pfam" id="PF13650">
    <property type="entry name" value="Asp_protease_2"/>
    <property type="match status" value="2"/>
</dbReference>
<proteinExistence type="predicted"/>
<name>A0A4S2H3B8_9PROT</name>
<keyword evidence="1" id="KW-0378">Hydrolase</keyword>
<organism evidence="4 5">
    <name type="scientific">Marinicauda algicola</name>
    <dbReference type="NCBI Taxonomy" id="2029849"/>
    <lineage>
        <taxon>Bacteria</taxon>
        <taxon>Pseudomonadati</taxon>
        <taxon>Pseudomonadota</taxon>
        <taxon>Alphaproteobacteria</taxon>
        <taxon>Maricaulales</taxon>
        <taxon>Maricaulaceae</taxon>
        <taxon>Marinicauda</taxon>
    </lineage>
</organism>
<gene>
    <name evidence="4" type="ORF">E5163_01585</name>
</gene>
<dbReference type="InterPro" id="IPR021109">
    <property type="entry name" value="Peptidase_aspartic_dom_sf"/>
</dbReference>
<dbReference type="InterPro" id="IPR001995">
    <property type="entry name" value="Peptidase_A2_cat"/>
</dbReference>
<accession>A0A4S2H3B8</accession>
<dbReference type="Gene3D" id="2.40.70.10">
    <property type="entry name" value="Acid Proteases"/>
    <property type="match status" value="2"/>
</dbReference>
<comment type="caution">
    <text evidence="4">The sequence shown here is derived from an EMBL/GenBank/DDBJ whole genome shotgun (WGS) entry which is preliminary data.</text>
</comment>
<dbReference type="AlphaFoldDB" id="A0A4S2H3B8"/>
<dbReference type="GO" id="GO:0004190">
    <property type="term" value="F:aspartic-type endopeptidase activity"/>
    <property type="evidence" value="ECO:0007669"/>
    <property type="project" value="InterPro"/>
</dbReference>
<dbReference type="Proteomes" id="UP000308054">
    <property type="component" value="Unassembled WGS sequence"/>
</dbReference>
<dbReference type="PROSITE" id="PS50175">
    <property type="entry name" value="ASP_PROT_RETROV"/>
    <property type="match status" value="1"/>
</dbReference>
<feature type="chain" id="PRO_5020431107" description="Peptidase A2 domain-containing protein" evidence="2">
    <location>
        <begin position="21"/>
        <end position="277"/>
    </location>
</feature>
<dbReference type="PROSITE" id="PS00141">
    <property type="entry name" value="ASP_PROTEASE"/>
    <property type="match status" value="1"/>
</dbReference>
<dbReference type="SUPFAM" id="SSF50630">
    <property type="entry name" value="Acid proteases"/>
    <property type="match status" value="1"/>
</dbReference>
<dbReference type="InterPro" id="IPR001969">
    <property type="entry name" value="Aspartic_peptidase_AS"/>
</dbReference>
<sequence length="277" mass="28850">MPLLSTLLFLSAAAESLSCAAIELRDGRVWTTIEVNGVATEALLDSGAEMSILDTRFAAAMDAQTSGSATARGSGAQTLEARFLPDTRLSVAGFEIGDATIAVIDLSDVAERLIGGPLPAIAGREVFDAARLHLDFAAGTVCAVDREAEPAGHRFELTERAGIMAFPVEIEGTSVLADFDIGNRGALLAMRAFAEAAGLYDGRPVEAVSGGGLGGAVARDRLVVESVALGPFVHRDVTADIQPGEPDEAPANVGLGLLAGYRITVDYSQRALWLEPR</sequence>
<dbReference type="RefSeq" id="WP_135994355.1">
    <property type="nucleotide sequence ID" value="NZ_CP071057.1"/>
</dbReference>
<feature type="signal peptide" evidence="2">
    <location>
        <begin position="1"/>
        <end position="20"/>
    </location>
</feature>
<keyword evidence="2" id="KW-0732">Signal</keyword>
<feature type="domain" description="Peptidase A2" evidence="3">
    <location>
        <begin position="40"/>
        <end position="53"/>
    </location>
</feature>